<dbReference type="EMBL" id="MWUE01000022">
    <property type="protein sequence ID" value="OQP32382.1"/>
    <property type="molecule type" value="Genomic_DNA"/>
</dbReference>
<keyword evidence="2" id="KW-1185">Reference proteome</keyword>
<accession>A0A1V9DET5</accession>
<gene>
    <name evidence="1" type="ORF">B2J69_14005</name>
</gene>
<dbReference type="Proteomes" id="UP000192769">
    <property type="component" value="Unassembled WGS sequence"/>
</dbReference>
<dbReference type="RefSeq" id="WP_081140170.1">
    <property type="nucleotide sequence ID" value="NZ_MWUE01000022.1"/>
</dbReference>
<comment type="caution">
    <text evidence="1">The sequence shown here is derived from an EMBL/GenBank/DDBJ whole genome shotgun (WGS) entry which is preliminary data.</text>
</comment>
<sequence length="132" mass="14977">MKKHAEIRRTLTDALKSHISGAAFHDGRPVFIDEKELPVVAVYLSDARYSGNYLDAEAWQATLHIEVFLRATQPDTALDEWVERHILPALVNVPALSSVIDTLTPQSYDWQRDTEMASWGSADLTYLITYQM</sequence>
<dbReference type="Pfam" id="PF06141">
    <property type="entry name" value="Phage_tail_U"/>
    <property type="match status" value="1"/>
</dbReference>
<proteinExistence type="predicted"/>
<dbReference type="Gene3D" id="3.30.70.1700">
    <property type="entry name" value="Phage minor tail protein U"/>
    <property type="match status" value="1"/>
</dbReference>
<reference evidence="1 2" key="1">
    <citation type="submission" date="2017-02" db="EMBL/GenBank/DDBJ databases">
        <title>Whole genome shotgun sequence of Pantoea agglomerans strain AS1 isolated from a cycad, Zamia floridana in Central Florida, USA.</title>
        <authorList>
            <person name="Lata P."/>
            <person name="Govindarajan S."/>
            <person name="Qi F."/>
            <person name="Li J.-L."/>
            <person name="Maurya S.K."/>
            <person name="Sahoo M.K."/>
        </authorList>
    </citation>
    <scope>NUCLEOTIDE SEQUENCE [LARGE SCALE GENOMIC DNA]</scope>
    <source>
        <strain evidence="1 2">AS1</strain>
    </source>
</reference>
<evidence type="ECO:0000313" key="2">
    <source>
        <dbReference type="Proteomes" id="UP000192769"/>
    </source>
</evidence>
<protein>
    <submittedName>
        <fullName evidence="1">Phage tail protein</fullName>
    </submittedName>
</protein>
<name>A0A1V9DET5_9GAMM</name>
<dbReference type="InterPro" id="IPR035934">
    <property type="entry name" value="Phage_tail_protein-like_sf"/>
</dbReference>
<organism evidence="1 2">
    <name type="scientific">Pantoea latae</name>
    <dbReference type="NCBI Taxonomy" id="1964541"/>
    <lineage>
        <taxon>Bacteria</taxon>
        <taxon>Pseudomonadati</taxon>
        <taxon>Pseudomonadota</taxon>
        <taxon>Gammaproteobacteria</taxon>
        <taxon>Enterobacterales</taxon>
        <taxon>Erwiniaceae</taxon>
        <taxon>Pantoea</taxon>
    </lineage>
</organism>
<dbReference type="InterPro" id="IPR009312">
    <property type="entry name" value="Phage_lambda_GpU-like"/>
</dbReference>
<dbReference type="InterPro" id="IPR038512">
    <property type="entry name" value="GpU-like_sf"/>
</dbReference>
<dbReference type="AlphaFoldDB" id="A0A1V9DET5"/>
<dbReference type="SUPFAM" id="SSF143749">
    <property type="entry name" value="Phage tail protein-like"/>
    <property type="match status" value="1"/>
</dbReference>
<dbReference type="OrthoDB" id="6537575at2"/>
<evidence type="ECO:0000313" key="1">
    <source>
        <dbReference type="EMBL" id="OQP32382.1"/>
    </source>
</evidence>